<protein>
    <recommendedName>
        <fullName evidence="4">RING-type E3 ubiquitin transferase</fullName>
        <ecNumber evidence="4">2.3.2.27</ecNumber>
    </recommendedName>
</protein>
<feature type="domain" description="RING-type" evidence="17">
    <location>
        <begin position="33"/>
        <end position="80"/>
    </location>
</feature>
<feature type="transmembrane region" description="Helical" evidence="16">
    <location>
        <begin position="753"/>
        <end position="774"/>
    </location>
</feature>
<evidence type="ECO:0000256" key="4">
    <source>
        <dbReference type="ARBA" id="ARBA00012483"/>
    </source>
</evidence>
<feature type="transmembrane region" description="Helical" evidence="16">
    <location>
        <begin position="198"/>
        <end position="218"/>
    </location>
</feature>
<dbReference type="GO" id="GO:0005789">
    <property type="term" value="C:endoplasmic reticulum membrane"/>
    <property type="evidence" value="ECO:0007669"/>
    <property type="project" value="TreeGrafter"/>
</dbReference>
<dbReference type="InterPro" id="IPR056521">
    <property type="entry name" value="MARCHF6-like_C"/>
</dbReference>
<feature type="transmembrane region" description="Helical" evidence="16">
    <location>
        <begin position="1458"/>
        <end position="1480"/>
    </location>
</feature>
<evidence type="ECO:0000256" key="16">
    <source>
        <dbReference type="SAM" id="Phobius"/>
    </source>
</evidence>
<reference evidence="19 20" key="1">
    <citation type="submission" date="2019-01" db="EMBL/GenBank/DDBJ databases">
        <title>Genome sequencing of the rare red list fungi Fomitopsis rosea.</title>
        <authorList>
            <person name="Buettner E."/>
            <person name="Kellner H."/>
        </authorList>
    </citation>
    <scope>NUCLEOTIDE SEQUENCE [LARGE SCALE GENOMIC DNA]</scope>
    <source>
        <strain evidence="19 20">DSM 105464</strain>
    </source>
</reference>
<comment type="subcellular location">
    <subcellularLocation>
        <location evidence="2">Membrane</location>
        <topology evidence="2">Multi-pass membrane protein</topology>
    </subcellularLocation>
</comment>
<proteinExistence type="predicted"/>
<feature type="transmembrane region" description="Helical" evidence="16">
    <location>
        <begin position="1235"/>
        <end position="1256"/>
    </location>
</feature>
<feature type="compositionally biased region" description="Low complexity" evidence="15">
    <location>
        <begin position="500"/>
        <end position="515"/>
    </location>
</feature>
<feature type="compositionally biased region" description="Polar residues" evidence="15">
    <location>
        <begin position="417"/>
        <end position="426"/>
    </location>
</feature>
<feature type="transmembrane region" description="Helical" evidence="16">
    <location>
        <begin position="1086"/>
        <end position="1105"/>
    </location>
</feature>
<feature type="region of interest" description="Disordered" evidence="15">
    <location>
        <begin position="492"/>
        <end position="589"/>
    </location>
</feature>
<keyword evidence="9" id="KW-0833">Ubl conjugation pathway</keyword>
<evidence type="ECO:0000256" key="3">
    <source>
        <dbReference type="ARBA" id="ARBA00004906"/>
    </source>
</evidence>
<dbReference type="PANTHER" id="PTHR13145:SF0">
    <property type="entry name" value="E3 UBIQUITIN-PROTEIN LIGASE MARCHF6"/>
    <property type="match status" value="1"/>
</dbReference>
<keyword evidence="11 16" id="KW-1133">Transmembrane helix</keyword>
<dbReference type="SMART" id="SM00744">
    <property type="entry name" value="RINGv"/>
    <property type="match status" value="1"/>
</dbReference>
<feature type="transmembrane region" description="Helical" evidence="16">
    <location>
        <begin position="934"/>
        <end position="965"/>
    </location>
</feature>
<keyword evidence="14" id="KW-0175">Coiled coil</keyword>
<evidence type="ECO:0000259" key="17">
    <source>
        <dbReference type="PROSITE" id="PS50089"/>
    </source>
</evidence>
<feature type="compositionally biased region" description="Basic and acidic residues" evidence="15">
    <location>
        <begin position="340"/>
        <end position="352"/>
    </location>
</feature>
<feature type="transmembrane region" description="Helical" evidence="16">
    <location>
        <begin position="1326"/>
        <end position="1351"/>
    </location>
</feature>
<feature type="region of interest" description="Disordered" evidence="15">
    <location>
        <begin position="600"/>
        <end position="619"/>
    </location>
</feature>
<feature type="transmembrane region" description="Helical" evidence="16">
    <location>
        <begin position="712"/>
        <end position="733"/>
    </location>
</feature>
<evidence type="ECO:0000256" key="11">
    <source>
        <dbReference type="ARBA" id="ARBA00022989"/>
    </source>
</evidence>
<dbReference type="PROSITE" id="PS51292">
    <property type="entry name" value="ZF_RING_CH"/>
    <property type="match status" value="1"/>
</dbReference>
<feature type="region of interest" description="Disordered" evidence="15">
    <location>
        <begin position="252"/>
        <end position="453"/>
    </location>
</feature>
<feature type="compositionally biased region" description="Low complexity" evidence="15">
    <location>
        <begin position="524"/>
        <end position="541"/>
    </location>
</feature>
<keyword evidence="7" id="KW-0479">Metal-binding</keyword>
<dbReference type="InterPro" id="IPR001841">
    <property type="entry name" value="Znf_RING"/>
</dbReference>
<feature type="region of interest" description="Disordered" evidence="15">
    <location>
        <begin position="629"/>
        <end position="650"/>
    </location>
</feature>
<comment type="catalytic activity">
    <reaction evidence="1">
        <text>S-ubiquitinyl-[E2 ubiquitin-conjugating enzyme]-L-cysteine + [acceptor protein]-L-lysine = [E2 ubiquitin-conjugating enzyme]-L-cysteine + N(6)-ubiquitinyl-[acceptor protein]-L-lysine.</text>
        <dbReference type="EC" id="2.3.2.27"/>
    </reaction>
</comment>
<evidence type="ECO:0000256" key="13">
    <source>
        <dbReference type="PROSITE-ProRule" id="PRU00175"/>
    </source>
</evidence>
<dbReference type="Pfam" id="PF23113">
    <property type="entry name" value="MARCHF6_C"/>
    <property type="match status" value="1"/>
</dbReference>
<evidence type="ECO:0000256" key="5">
    <source>
        <dbReference type="ARBA" id="ARBA00022679"/>
    </source>
</evidence>
<dbReference type="SUPFAM" id="SSF57850">
    <property type="entry name" value="RING/U-box"/>
    <property type="match status" value="1"/>
</dbReference>
<evidence type="ECO:0000256" key="1">
    <source>
        <dbReference type="ARBA" id="ARBA00000900"/>
    </source>
</evidence>
<organism evidence="19 20">
    <name type="scientific">Rhodofomes roseus</name>
    <dbReference type="NCBI Taxonomy" id="34475"/>
    <lineage>
        <taxon>Eukaryota</taxon>
        <taxon>Fungi</taxon>
        <taxon>Dikarya</taxon>
        <taxon>Basidiomycota</taxon>
        <taxon>Agaricomycotina</taxon>
        <taxon>Agaricomycetes</taxon>
        <taxon>Polyporales</taxon>
        <taxon>Rhodofomes</taxon>
    </lineage>
</organism>
<dbReference type="CDD" id="cd16702">
    <property type="entry name" value="RING_CH-C4HC3_MARCH6"/>
    <property type="match status" value="1"/>
</dbReference>
<evidence type="ECO:0000313" key="19">
    <source>
        <dbReference type="EMBL" id="TFY64652.1"/>
    </source>
</evidence>
<keyword evidence="10" id="KW-0862">Zinc</keyword>
<comment type="caution">
    <text evidence="19">The sequence shown here is derived from an EMBL/GenBank/DDBJ whole genome shotgun (WGS) entry which is preliminary data.</text>
</comment>
<dbReference type="GO" id="GO:0061630">
    <property type="term" value="F:ubiquitin protein ligase activity"/>
    <property type="evidence" value="ECO:0007669"/>
    <property type="project" value="UniProtKB-EC"/>
</dbReference>
<feature type="region of interest" description="Disordered" evidence="15">
    <location>
        <begin position="1532"/>
        <end position="1552"/>
    </location>
</feature>
<dbReference type="FunFam" id="3.30.40.10:FF:000287">
    <property type="entry name" value="RING finger membrane protein"/>
    <property type="match status" value="1"/>
</dbReference>
<dbReference type="InterPro" id="IPR013083">
    <property type="entry name" value="Znf_RING/FYVE/PHD"/>
</dbReference>
<gene>
    <name evidence="19" type="ORF">EVJ58_g2482</name>
</gene>
<keyword evidence="6 16" id="KW-0812">Transmembrane</keyword>
<dbReference type="PROSITE" id="PS50089">
    <property type="entry name" value="ZF_RING_2"/>
    <property type="match status" value="1"/>
</dbReference>
<feature type="transmembrane region" description="Helical" evidence="16">
    <location>
        <begin position="892"/>
        <end position="913"/>
    </location>
</feature>
<keyword evidence="8 13" id="KW-0863">Zinc-finger</keyword>
<evidence type="ECO:0000256" key="10">
    <source>
        <dbReference type="ARBA" id="ARBA00022833"/>
    </source>
</evidence>
<feature type="compositionally biased region" description="Acidic residues" evidence="15">
    <location>
        <begin position="1534"/>
        <end position="1552"/>
    </location>
</feature>
<evidence type="ECO:0000256" key="2">
    <source>
        <dbReference type="ARBA" id="ARBA00004141"/>
    </source>
</evidence>
<feature type="transmembrane region" description="Helical" evidence="16">
    <location>
        <begin position="1424"/>
        <end position="1446"/>
    </location>
</feature>
<feature type="transmembrane region" description="Helical" evidence="16">
    <location>
        <begin position="110"/>
        <end position="134"/>
    </location>
</feature>
<evidence type="ECO:0000256" key="7">
    <source>
        <dbReference type="ARBA" id="ARBA00022723"/>
    </source>
</evidence>
<dbReference type="STRING" id="34475.A0A4Y9YR76"/>
<dbReference type="EMBL" id="SEKV01000092">
    <property type="protein sequence ID" value="TFY64652.1"/>
    <property type="molecule type" value="Genomic_DNA"/>
</dbReference>
<feature type="compositionally biased region" description="Acidic residues" evidence="15">
    <location>
        <begin position="600"/>
        <end position="612"/>
    </location>
</feature>
<dbReference type="PANTHER" id="PTHR13145">
    <property type="entry name" value="SSM4 PROTEIN"/>
    <property type="match status" value="1"/>
</dbReference>
<dbReference type="Proteomes" id="UP000298390">
    <property type="component" value="Unassembled WGS sequence"/>
</dbReference>
<sequence>MRHNAVHIILQDRATSNATQGLGLMSQEDQLTCRICSAPAEPDQPLFHPCKCSGSIRYIHQDCLKTWLAHSKKKTCDICKFPYAFTKVYAPDMPDRLPVLLLLRQLSRQAFTTVVFCIRAAIVATVWLALLPWATIWTWRMYFAMGDSTAWWISDLPRPPQDNDAANTSSLHVNTSTPISNTTSFLSHPIVRSISSDIVSGQIIASLIVLAFLAIFLLREWIAQNARPGVFEEGDVAPGDLAVAPQQQVVPQLPGQNQPAPLPALAAPAPAPGPNGHAAQGQDKDHQQEEDDGAPKKRARRDTESEEEQPYVRRPTPRLARDKGKRFDRRERMAGATGHDGLRRRYPFRDSSESPEDENTQNYLADELDDGRPRLDLGEEQTQFTFRAPDQLPGGSDQSGTNGIDETDRTPPLFLGSVSTDISSWNPRFGKTSGDDAGLPRPRSANPDVPEDVTSLVSPIDVRTPVNAHIPRELPSPIIASAAFDRTVSDNIDSLTNVGPISSVSTSSTISDVPSGLRRPPLPSVTLPSPSSGVPPSASASISRGATPLDSPSLATYSAPEEFEAGPSNLAGYFGRRPSYEDDEPPDMREEHSRYFATGEDEGFGAEIDDGEGTEHGGSQALGAVDLQAGDGANGQLDQPPPAEAPAQPAMNPENAQLVLQAFGDLGDRLEELNQEMNQLQENLDENIEDDMDGALEAIGLRGPLHGVVQNAALMIFILDVTIGLGIWVPFTIGKSTALLSLDPPRLLYILHLPLRVIRFVTDPIVDVVALLFTKLVVPPILRLLLLFLWPFLAIFGGGQDITDTGAKAKGGMYGYVCKMLDRFGGVFSTVSDPTPSESVSLLDRLVESDSVAFRYIEPYFAPLGGKIRTNSEEAKSNWIRLAIGNGPNEKMFAIILGYAVIGIMLALYLNVLTIGNVRNAGKAVRSAVRQQLLVVKVAAFIIVELVIFPLGCGAMLDACTVWLVPEGNFQSRAAFVTYAPATSVFYHWVIGTMFMYQFAVLLAGCRDIMRPGAMWFIKDPQDQNFHPIRDILERPALVQIRKLLLSAVMYSFVVAAGVGTVSGILQMFSRTILPFRWKIREPLTPVPVDLLFLHLVLPYTMQYFRPKKVLRQFGITFWKFLAARLRLSSYMFGGEYPMEEFTPRRWLHRIYTPRFISRYEIKRDGTFKRVPNSDNVALVKDLPATADVDRSGIPLNDEQARIIAAQDAEAEKHKRNSKKDYAIAYFPPHLRYRLAVFILSVWIVGSVMLALVLGAPVLVGRMFFKLFIPHDVHDGYAFIAGFYLLWACYLVAYSVDRMDKRRQRRGNAAVEHRARWPLYLVKRSCLWVAQMSYMVFFLGIVIPTLLALVMEFYLVQPIRHIARPPPEQRIRIVDMWALGLLYSKIFLRVLRIQPGGNGFIRGIDVIIRGGWTHPDPYRATRDVIAPLTFGLLGMLFFPAGVLWALRNIFMIPIGDDFLFLHVYPSIFTIAGFGHTAYVLSRVYGSWSQSIRDKEFLVEMRLQNLEHEANSDADAKRPDVPVNPLAVQYKLDDREDAEAALEVGEEEEEEGD</sequence>
<dbReference type="EC" id="2.3.2.27" evidence="4"/>
<dbReference type="Gene3D" id="3.30.40.10">
    <property type="entry name" value="Zinc/RING finger domain, C3HC4 (zinc finger)"/>
    <property type="match status" value="1"/>
</dbReference>
<evidence type="ECO:0000256" key="8">
    <source>
        <dbReference type="ARBA" id="ARBA00022771"/>
    </source>
</evidence>
<evidence type="ECO:0000256" key="15">
    <source>
        <dbReference type="SAM" id="MobiDB-lite"/>
    </source>
</evidence>
<keyword evidence="5" id="KW-0808">Transferase</keyword>
<name>A0A4Y9YR76_9APHY</name>
<feature type="transmembrane region" description="Helical" evidence="16">
    <location>
        <begin position="781"/>
        <end position="799"/>
    </location>
</feature>
<dbReference type="InterPro" id="IPR011016">
    <property type="entry name" value="Znf_RING-CH"/>
</dbReference>
<accession>A0A4Y9YR76</accession>
<feature type="transmembrane region" description="Helical" evidence="16">
    <location>
        <begin position="1044"/>
        <end position="1066"/>
    </location>
</feature>
<evidence type="ECO:0000256" key="6">
    <source>
        <dbReference type="ARBA" id="ARBA00022692"/>
    </source>
</evidence>
<feature type="compositionally biased region" description="Low complexity" evidence="15">
    <location>
        <begin position="252"/>
        <end position="281"/>
    </location>
</feature>
<dbReference type="GO" id="GO:0008270">
    <property type="term" value="F:zinc ion binding"/>
    <property type="evidence" value="ECO:0007669"/>
    <property type="project" value="UniProtKB-KW"/>
</dbReference>
<feature type="coiled-coil region" evidence="14">
    <location>
        <begin position="663"/>
        <end position="690"/>
    </location>
</feature>
<dbReference type="GO" id="GO:0036503">
    <property type="term" value="P:ERAD pathway"/>
    <property type="evidence" value="ECO:0007669"/>
    <property type="project" value="TreeGrafter"/>
</dbReference>
<evidence type="ECO:0000256" key="9">
    <source>
        <dbReference type="ARBA" id="ARBA00022786"/>
    </source>
</evidence>
<evidence type="ECO:0000256" key="12">
    <source>
        <dbReference type="ARBA" id="ARBA00023136"/>
    </source>
</evidence>
<dbReference type="Pfam" id="PF12906">
    <property type="entry name" value="RINGv"/>
    <property type="match status" value="1"/>
</dbReference>
<keyword evidence="12 16" id="KW-0472">Membrane</keyword>
<comment type="pathway">
    <text evidence="3">Protein modification; protein ubiquitination.</text>
</comment>
<evidence type="ECO:0000256" key="14">
    <source>
        <dbReference type="SAM" id="Coils"/>
    </source>
</evidence>
<evidence type="ECO:0000313" key="20">
    <source>
        <dbReference type="Proteomes" id="UP000298390"/>
    </source>
</evidence>
<feature type="domain" description="RING-CH-type" evidence="18">
    <location>
        <begin position="25"/>
        <end position="86"/>
    </location>
</feature>
<feature type="transmembrane region" description="Helical" evidence="16">
    <location>
        <begin position="985"/>
        <end position="1006"/>
    </location>
</feature>
<feature type="transmembrane region" description="Helical" evidence="16">
    <location>
        <begin position="1276"/>
        <end position="1296"/>
    </location>
</feature>
<evidence type="ECO:0000259" key="18">
    <source>
        <dbReference type="PROSITE" id="PS51292"/>
    </source>
</evidence>